<proteinExistence type="predicted"/>
<evidence type="ECO:0000313" key="4">
    <source>
        <dbReference type="Proteomes" id="UP001241056"/>
    </source>
</evidence>
<comment type="caution">
    <text evidence="3">The sequence shown here is derived from an EMBL/GenBank/DDBJ whole genome shotgun (WGS) entry which is preliminary data.</text>
</comment>
<name>A0ABT7SLH9_9GAMM</name>
<sequence>MKKVFLYSAALIFSCLTSLTHAQQPKELIIGFDDFPPITYVDEQGQSQGTALNYAQQVLEELGYRVKFRALPSARLYKELISGKVNIWMGALGKSELKNHILESRYSIEQINLALYYPLEQVTPNLPYDLKNKKIITIKGFSYWKVNTWLNDKDLNIKVIQASSHTSAIAMLLKKRGDFLLSYQEPMSFTRQALGIESLQLPFIVLQKIPLSFILSKQTPHAHSIMQAIDAHLAQSGLHILETEKEP</sequence>
<dbReference type="InterPro" id="IPR001638">
    <property type="entry name" value="Solute-binding_3/MltF_N"/>
</dbReference>
<dbReference type="Gene3D" id="3.40.190.10">
    <property type="entry name" value="Periplasmic binding protein-like II"/>
    <property type="match status" value="2"/>
</dbReference>
<evidence type="ECO:0000259" key="2">
    <source>
        <dbReference type="Pfam" id="PF00497"/>
    </source>
</evidence>
<feature type="chain" id="PRO_5045054776" evidence="1">
    <location>
        <begin position="23"/>
        <end position="247"/>
    </location>
</feature>
<dbReference type="PROSITE" id="PS51257">
    <property type="entry name" value="PROKAR_LIPOPROTEIN"/>
    <property type="match status" value="1"/>
</dbReference>
<reference evidence="3 4" key="1">
    <citation type="submission" date="2023-06" db="EMBL/GenBank/DDBJ databases">
        <title>Thiopseudomonas sp. CY1220 draft genome sequence.</title>
        <authorList>
            <person name="Zhao G."/>
            <person name="An M."/>
        </authorList>
    </citation>
    <scope>NUCLEOTIDE SEQUENCE [LARGE SCALE GENOMIC DNA]</scope>
    <source>
        <strain evidence="3 4">CY1220</strain>
    </source>
</reference>
<accession>A0ABT7SLH9</accession>
<evidence type="ECO:0000313" key="3">
    <source>
        <dbReference type="EMBL" id="MDM7857047.1"/>
    </source>
</evidence>
<dbReference type="RefSeq" id="WP_289409674.1">
    <property type="nucleotide sequence ID" value="NZ_JAUCDY010000001.1"/>
</dbReference>
<gene>
    <name evidence="3" type="ORF">QEZ41_01945</name>
</gene>
<feature type="signal peptide" evidence="1">
    <location>
        <begin position="1"/>
        <end position="22"/>
    </location>
</feature>
<dbReference type="Pfam" id="PF00497">
    <property type="entry name" value="SBP_bac_3"/>
    <property type="match status" value="1"/>
</dbReference>
<keyword evidence="4" id="KW-1185">Reference proteome</keyword>
<dbReference type="Proteomes" id="UP001241056">
    <property type="component" value="Unassembled WGS sequence"/>
</dbReference>
<evidence type="ECO:0000256" key="1">
    <source>
        <dbReference type="SAM" id="SignalP"/>
    </source>
</evidence>
<dbReference type="SUPFAM" id="SSF53850">
    <property type="entry name" value="Periplasmic binding protein-like II"/>
    <property type="match status" value="1"/>
</dbReference>
<keyword evidence="1" id="KW-0732">Signal</keyword>
<feature type="domain" description="Solute-binding protein family 3/N-terminal" evidence="2">
    <location>
        <begin position="28"/>
        <end position="96"/>
    </location>
</feature>
<dbReference type="EMBL" id="JAUCDY010000001">
    <property type="protein sequence ID" value="MDM7857047.1"/>
    <property type="molecule type" value="Genomic_DNA"/>
</dbReference>
<organism evidence="3 4">
    <name type="scientific">Thiopseudomonas acetoxidans</name>
    <dbReference type="NCBI Taxonomy" id="3041622"/>
    <lineage>
        <taxon>Bacteria</taxon>
        <taxon>Pseudomonadati</taxon>
        <taxon>Pseudomonadota</taxon>
        <taxon>Gammaproteobacteria</taxon>
        <taxon>Pseudomonadales</taxon>
        <taxon>Pseudomonadaceae</taxon>
        <taxon>Thiopseudomonas</taxon>
    </lineage>
</organism>
<protein>
    <submittedName>
        <fullName evidence="3">Transporter substrate-binding domain-containing protein</fullName>
    </submittedName>
</protein>